<dbReference type="EMBL" id="BMXV01000010">
    <property type="protein sequence ID" value="GGY85401.1"/>
    <property type="molecule type" value="Genomic_DNA"/>
</dbReference>
<evidence type="ECO:0000313" key="2">
    <source>
        <dbReference type="Proteomes" id="UP000601597"/>
    </source>
</evidence>
<dbReference type="InterPro" id="IPR027417">
    <property type="entry name" value="P-loop_NTPase"/>
</dbReference>
<dbReference type="SUPFAM" id="SSF52540">
    <property type="entry name" value="P-loop containing nucleoside triphosphate hydrolases"/>
    <property type="match status" value="1"/>
</dbReference>
<reference evidence="2" key="1">
    <citation type="journal article" date="2019" name="Int. J. Syst. Evol. Microbiol.">
        <title>The Global Catalogue of Microorganisms (GCM) 10K type strain sequencing project: providing services to taxonomists for standard genome sequencing and annotation.</title>
        <authorList>
            <consortium name="The Broad Institute Genomics Platform"/>
            <consortium name="The Broad Institute Genome Sequencing Center for Infectious Disease"/>
            <person name="Wu L."/>
            <person name="Ma J."/>
        </authorList>
    </citation>
    <scope>NUCLEOTIDE SEQUENCE [LARGE SCALE GENOMIC DNA]</scope>
    <source>
        <strain evidence="2">KCTC 22280</strain>
    </source>
</reference>
<dbReference type="Gene3D" id="3.40.50.300">
    <property type="entry name" value="P-loop containing nucleotide triphosphate hydrolases"/>
    <property type="match status" value="1"/>
</dbReference>
<sequence length="464" mass="51671">MATEQRPDQLSPWQAQAMAVPEAFDLFLGGGRGGGKTFTLAAIFLRHCEQHGDEARCLVVRKSFPGLQDLEAEFRSYFTKVYGDKLRFDGQKHRFTLPNGATVQLDQLERENDFAKYQGKSFSHIAVDEAGQYASPALTDRLRSSLRAPAGVPTRFILIANPGGVGHAWLVRRYALKEPWKPYIDEATGFDFVSIASTYRDNEFIDRDRYAKNLMASCATDPELGRAWLEGDWSVLRGAYFSSVIDEQRVRVEPWPELPLPDQWDTDRWKIYLAHDFGSAAPSVTYLCAQSPGAEGPDGYFYPKGSVVLVDEESTTSPDDLNAGLGLTVPDQADRIISMCKQWRASPRGVADDAIFNNNGSQSGTIGDEFRKAGVSFTKAHKGSRLAGWQIMRRMLADAGTPDRPGLYVSRNCQVWWQTVPALPRDPRKPEDVDSTAADHAADACRYALTGYQPLPHVEFAFNN</sequence>
<protein>
    <submittedName>
        <fullName evidence="1">Phage terminase large subunit</fullName>
    </submittedName>
</protein>
<accession>A0ABQ3B959</accession>
<dbReference type="RefSeq" id="WP_189578306.1">
    <property type="nucleotide sequence ID" value="NZ_BMXV01000010.1"/>
</dbReference>
<name>A0ABQ3B959_9GAMM</name>
<dbReference type="Pfam" id="PF03237">
    <property type="entry name" value="Terminase_6N"/>
    <property type="match status" value="1"/>
</dbReference>
<comment type="caution">
    <text evidence="1">The sequence shown here is derived from an EMBL/GenBank/DDBJ whole genome shotgun (WGS) entry which is preliminary data.</text>
</comment>
<dbReference type="Proteomes" id="UP000601597">
    <property type="component" value="Unassembled WGS sequence"/>
</dbReference>
<keyword evidence="2" id="KW-1185">Reference proteome</keyword>
<organism evidence="1 2">
    <name type="scientific">Marinobacter zhanjiangensis</name>
    <dbReference type="NCBI Taxonomy" id="578215"/>
    <lineage>
        <taxon>Bacteria</taxon>
        <taxon>Pseudomonadati</taxon>
        <taxon>Pseudomonadota</taxon>
        <taxon>Gammaproteobacteria</taxon>
        <taxon>Pseudomonadales</taxon>
        <taxon>Marinobacteraceae</taxon>
        <taxon>Marinobacter</taxon>
    </lineage>
</organism>
<evidence type="ECO:0000313" key="1">
    <source>
        <dbReference type="EMBL" id="GGY85401.1"/>
    </source>
</evidence>
<dbReference type="Gene3D" id="3.30.420.280">
    <property type="match status" value="1"/>
</dbReference>
<gene>
    <name evidence="1" type="ORF">GCM10007071_35920</name>
</gene>
<proteinExistence type="predicted"/>